<dbReference type="Proteomes" id="UP001474421">
    <property type="component" value="Unassembled WGS sequence"/>
</dbReference>
<dbReference type="CDD" id="cd00201">
    <property type="entry name" value="WW"/>
    <property type="match status" value="1"/>
</dbReference>
<dbReference type="PROSITE" id="PS50020">
    <property type="entry name" value="WW_DOMAIN_2"/>
    <property type="match status" value="1"/>
</dbReference>
<protein>
    <submittedName>
        <fullName evidence="3">Protein KIBRA</fullName>
    </submittedName>
</protein>
<feature type="region of interest" description="Disordered" evidence="1">
    <location>
        <begin position="55"/>
        <end position="76"/>
    </location>
</feature>
<dbReference type="SMART" id="SM00456">
    <property type="entry name" value="WW"/>
    <property type="match status" value="1"/>
</dbReference>
<dbReference type="SUPFAM" id="SSF51045">
    <property type="entry name" value="WW domain"/>
    <property type="match status" value="1"/>
</dbReference>
<name>A0AAW1BCM1_CROAD</name>
<dbReference type="Gene3D" id="2.20.70.10">
    <property type="match status" value="1"/>
</dbReference>
<dbReference type="EMBL" id="JAOTOJ010000006">
    <property type="protein sequence ID" value="KAK9399682.1"/>
    <property type="molecule type" value="Genomic_DNA"/>
</dbReference>
<organism evidence="3 4">
    <name type="scientific">Crotalus adamanteus</name>
    <name type="common">Eastern diamondback rattlesnake</name>
    <dbReference type="NCBI Taxonomy" id="8729"/>
    <lineage>
        <taxon>Eukaryota</taxon>
        <taxon>Metazoa</taxon>
        <taxon>Chordata</taxon>
        <taxon>Craniata</taxon>
        <taxon>Vertebrata</taxon>
        <taxon>Euteleostomi</taxon>
        <taxon>Lepidosauria</taxon>
        <taxon>Squamata</taxon>
        <taxon>Bifurcata</taxon>
        <taxon>Unidentata</taxon>
        <taxon>Episquamata</taxon>
        <taxon>Toxicofera</taxon>
        <taxon>Serpentes</taxon>
        <taxon>Colubroidea</taxon>
        <taxon>Viperidae</taxon>
        <taxon>Crotalinae</taxon>
        <taxon>Crotalus</taxon>
    </lineage>
</organism>
<dbReference type="InterPro" id="IPR001202">
    <property type="entry name" value="WW_dom"/>
</dbReference>
<gene>
    <name evidence="3" type="ORF">NXF25_012701</name>
</gene>
<evidence type="ECO:0000313" key="4">
    <source>
        <dbReference type="Proteomes" id="UP001474421"/>
    </source>
</evidence>
<accession>A0AAW1BCM1</accession>
<keyword evidence="4" id="KW-1185">Reference proteome</keyword>
<dbReference type="AlphaFoldDB" id="A0AAW1BCM1"/>
<proteinExistence type="predicted"/>
<feature type="region of interest" description="Disordered" evidence="1">
    <location>
        <begin position="92"/>
        <end position="112"/>
    </location>
</feature>
<reference evidence="3 4" key="1">
    <citation type="journal article" date="2024" name="Proc. Natl. Acad. Sci. U.S.A.">
        <title>The genetic regulatory architecture and epigenomic basis for age-related changes in rattlesnake venom.</title>
        <authorList>
            <person name="Hogan M.P."/>
            <person name="Holding M.L."/>
            <person name="Nystrom G.S."/>
            <person name="Colston T.J."/>
            <person name="Bartlett D.A."/>
            <person name="Mason A.J."/>
            <person name="Ellsworth S.A."/>
            <person name="Rautsaw R.M."/>
            <person name="Lawrence K.C."/>
            <person name="Strickland J.L."/>
            <person name="He B."/>
            <person name="Fraser P."/>
            <person name="Margres M.J."/>
            <person name="Gilbert D.M."/>
            <person name="Gibbs H.L."/>
            <person name="Parkinson C.L."/>
            <person name="Rokyta D.R."/>
        </authorList>
    </citation>
    <scope>NUCLEOTIDE SEQUENCE [LARGE SCALE GENOMIC DNA]</scope>
    <source>
        <strain evidence="3">DRR0105</strain>
    </source>
</reference>
<dbReference type="InterPro" id="IPR036020">
    <property type="entry name" value="WW_dom_sf"/>
</dbReference>
<sequence>MVERAKVGRSRTSPRGRTPGYAEREGFLGFAADGWADEAGLALATLERREEPSLPYSKISGLDLSRHQAPRQRSSAPFSGFGGLLLKREREAVERRPAPLSEEDGWTAGSQPGSPGLSRVVCNIQKALLPPHVPLLLTPCTAEDARLPPGRLPGSGFLVRLDPSPQPAVLAAGLGWGVAEPFAWGGRHCLWPRSISPLLRLLPGKMPRQELPLPEGWEEARNYDIDHTTKTTSWVDPRDRWRGPGAAARGEAGCKFTGNAGSRGCFLAAVPGSLASAFPGGPRLVRCD</sequence>
<evidence type="ECO:0000313" key="3">
    <source>
        <dbReference type="EMBL" id="KAK9399682.1"/>
    </source>
</evidence>
<feature type="region of interest" description="Disordered" evidence="1">
    <location>
        <begin position="1"/>
        <end position="23"/>
    </location>
</feature>
<evidence type="ECO:0000256" key="1">
    <source>
        <dbReference type="SAM" id="MobiDB-lite"/>
    </source>
</evidence>
<evidence type="ECO:0000259" key="2">
    <source>
        <dbReference type="PROSITE" id="PS50020"/>
    </source>
</evidence>
<feature type="domain" description="WW" evidence="2">
    <location>
        <begin position="211"/>
        <end position="239"/>
    </location>
</feature>
<comment type="caution">
    <text evidence="3">The sequence shown here is derived from an EMBL/GenBank/DDBJ whole genome shotgun (WGS) entry which is preliminary data.</text>
</comment>